<dbReference type="CDD" id="cd00338">
    <property type="entry name" value="Ser_Recombinase"/>
    <property type="match status" value="1"/>
</dbReference>
<dbReference type="EMBL" id="LR134356">
    <property type="protein sequence ID" value="VEG57134.1"/>
    <property type="molecule type" value="Genomic_DNA"/>
</dbReference>
<keyword evidence="4" id="KW-1185">Reference proteome</keyword>
<organism evidence="3 4">
    <name type="scientific">Mycolicibacterium aurum</name>
    <name type="common">Mycobacterium aurum</name>
    <dbReference type="NCBI Taxonomy" id="1791"/>
    <lineage>
        <taxon>Bacteria</taxon>
        <taxon>Bacillati</taxon>
        <taxon>Actinomycetota</taxon>
        <taxon>Actinomycetes</taxon>
        <taxon>Mycobacteriales</taxon>
        <taxon>Mycobacteriaceae</taxon>
        <taxon>Mycolicibacterium</taxon>
    </lineage>
</organism>
<protein>
    <submittedName>
        <fullName evidence="3">Y4cG protein</fullName>
    </submittedName>
</protein>
<dbReference type="PROSITE" id="PS51736">
    <property type="entry name" value="RECOMBINASES_3"/>
    <property type="match status" value="1"/>
</dbReference>
<dbReference type="Gene3D" id="3.90.1750.20">
    <property type="entry name" value="Putative Large Serine Recombinase, Chain B, Domain 2"/>
    <property type="match status" value="1"/>
</dbReference>
<evidence type="ECO:0000313" key="4">
    <source>
        <dbReference type="Proteomes" id="UP000279306"/>
    </source>
</evidence>
<dbReference type="PANTHER" id="PTHR30461">
    <property type="entry name" value="DNA-INVERTASE FROM LAMBDOID PROPHAGE"/>
    <property type="match status" value="1"/>
</dbReference>
<dbReference type="KEGG" id="mauu:NCTC10437_04141"/>
<dbReference type="STRING" id="1791.GCA_001049355_03466"/>
<dbReference type="Pfam" id="PF07508">
    <property type="entry name" value="Recombinase"/>
    <property type="match status" value="1"/>
</dbReference>
<evidence type="ECO:0000259" key="2">
    <source>
        <dbReference type="PROSITE" id="PS51737"/>
    </source>
</evidence>
<evidence type="ECO:0000313" key="3">
    <source>
        <dbReference type="EMBL" id="VEG57134.1"/>
    </source>
</evidence>
<dbReference type="Pfam" id="PF00239">
    <property type="entry name" value="Resolvase"/>
    <property type="match status" value="1"/>
</dbReference>
<dbReference type="PANTHER" id="PTHR30461:SF23">
    <property type="entry name" value="DNA RECOMBINASE-RELATED"/>
    <property type="match status" value="1"/>
</dbReference>
<feature type="domain" description="Resolvase/invertase-type recombinase catalytic" evidence="1">
    <location>
        <begin position="2"/>
        <end position="155"/>
    </location>
</feature>
<accession>A0A448IXH0</accession>
<dbReference type="InterPro" id="IPR050639">
    <property type="entry name" value="SSR_resolvase"/>
</dbReference>
<dbReference type="InterPro" id="IPR036162">
    <property type="entry name" value="Resolvase-like_N_sf"/>
</dbReference>
<dbReference type="SUPFAM" id="SSF53041">
    <property type="entry name" value="Resolvase-like"/>
    <property type="match status" value="1"/>
</dbReference>
<dbReference type="InterPro" id="IPR006119">
    <property type="entry name" value="Resolv_N"/>
</dbReference>
<gene>
    <name evidence="3" type="ORF">NCTC10437_04141</name>
</gene>
<feature type="domain" description="Recombinase" evidence="2">
    <location>
        <begin position="163"/>
        <end position="235"/>
    </location>
</feature>
<name>A0A448IXH0_MYCAU</name>
<dbReference type="InterPro" id="IPR038109">
    <property type="entry name" value="DNA_bind_recomb_sf"/>
</dbReference>
<dbReference type="InterPro" id="IPR011109">
    <property type="entry name" value="DNA_bind_recombinase_dom"/>
</dbReference>
<dbReference type="Proteomes" id="UP000279306">
    <property type="component" value="Chromosome"/>
</dbReference>
<evidence type="ECO:0000259" key="1">
    <source>
        <dbReference type="PROSITE" id="PS51736"/>
    </source>
</evidence>
<dbReference type="AlphaFoldDB" id="A0A448IXH0"/>
<proteinExistence type="predicted"/>
<dbReference type="PROSITE" id="PS51737">
    <property type="entry name" value="RECOMBINASE_DNA_BIND"/>
    <property type="match status" value="1"/>
</dbReference>
<sequence length="235" mass="25529">MQVVAYVRCSTSRQQEAFGPDVQRAAIRQWAKTGGHRVVSWQADTISGTSELASRDGWRAAAALVKTKRATAIVVARIDRLARDVMIQELLLRNLTELGGVVLSARDSENELLTGKSKDPSRKLIRTILGAVSEYDREMISDRLSAARKAKAARGGYAHGALPYGYRSQNGKLVPVPAEQKALRAMLALAEQGHSTHAIADALTEQGHLTKRGGKWCGATVGRILKRYKAEKASA</sequence>
<dbReference type="GO" id="GO:0000150">
    <property type="term" value="F:DNA strand exchange activity"/>
    <property type="evidence" value="ECO:0007669"/>
    <property type="project" value="InterPro"/>
</dbReference>
<dbReference type="SMART" id="SM00857">
    <property type="entry name" value="Resolvase"/>
    <property type="match status" value="1"/>
</dbReference>
<dbReference type="RefSeq" id="WP_170216925.1">
    <property type="nucleotide sequence ID" value="NZ_CVQQ01000011.1"/>
</dbReference>
<reference evidence="3 4" key="1">
    <citation type="submission" date="2018-12" db="EMBL/GenBank/DDBJ databases">
        <authorList>
            <consortium name="Pathogen Informatics"/>
        </authorList>
    </citation>
    <scope>NUCLEOTIDE SEQUENCE [LARGE SCALE GENOMIC DNA]</scope>
    <source>
        <strain evidence="3 4">NCTC10437</strain>
    </source>
</reference>
<dbReference type="Gene3D" id="3.40.50.1390">
    <property type="entry name" value="Resolvase, N-terminal catalytic domain"/>
    <property type="match status" value="1"/>
</dbReference>
<dbReference type="GO" id="GO:0003677">
    <property type="term" value="F:DNA binding"/>
    <property type="evidence" value="ECO:0007669"/>
    <property type="project" value="InterPro"/>
</dbReference>